<keyword evidence="2" id="KW-1185">Reference proteome</keyword>
<protein>
    <submittedName>
        <fullName evidence="1">Uncharacterized protein</fullName>
    </submittedName>
</protein>
<sequence length="31" mass="3476">MIYVYKLSRTKGLPLGTQMYSKVSLIEGNNA</sequence>
<comment type="caution">
    <text evidence="1">The sequence shown here is derived from an EMBL/GenBank/DDBJ whole genome shotgun (WGS) entry which is preliminary data.</text>
</comment>
<dbReference type="AlphaFoldDB" id="A0A0V0Z5N6"/>
<accession>A0A0V0Z5N6</accession>
<proteinExistence type="predicted"/>
<dbReference type="Proteomes" id="UP000054653">
    <property type="component" value="Unassembled WGS sequence"/>
</dbReference>
<dbReference type="EMBL" id="JYDI01004073">
    <property type="protein sequence ID" value="KRY07742.1"/>
    <property type="molecule type" value="Genomic_DNA"/>
</dbReference>
<evidence type="ECO:0000313" key="1">
    <source>
        <dbReference type="EMBL" id="KRY07742.1"/>
    </source>
</evidence>
<gene>
    <name evidence="1" type="ORF">T03_8026</name>
</gene>
<organism evidence="1 2">
    <name type="scientific">Trichinella britovi</name>
    <name type="common">Parasitic roundworm</name>
    <dbReference type="NCBI Taxonomy" id="45882"/>
    <lineage>
        <taxon>Eukaryota</taxon>
        <taxon>Metazoa</taxon>
        <taxon>Ecdysozoa</taxon>
        <taxon>Nematoda</taxon>
        <taxon>Enoplea</taxon>
        <taxon>Dorylaimia</taxon>
        <taxon>Trichinellida</taxon>
        <taxon>Trichinellidae</taxon>
        <taxon>Trichinella</taxon>
    </lineage>
</organism>
<reference evidence="1 2" key="1">
    <citation type="submission" date="2015-01" db="EMBL/GenBank/DDBJ databases">
        <title>Evolution of Trichinella species and genotypes.</title>
        <authorList>
            <person name="Korhonen P.K."/>
            <person name="Edoardo P."/>
            <person name="Giuseppe L.R."/>
            <person name="Gasser R.B."/>
        </authorList>
    </citation>
    <scope>NUCLEOTIDE SEQUENCE [LARGE SCALE GENOMIC DNA]</scope>
    <source>
        <strain evidence="1">ISS120</strain>
    </source>
</reference>
<name>A0A0V0Z5N6_TRIBR</name>
<evidence type="ECO:0000313" key="2">
    <source>
        <dbReference type="Proteomes" id="UP000054653"/>
    </source>
</evidence>